<organism evidence="1 2">
    <name type="scientific">Paralvinella palmiformis</name>
    <dbReference type="NCBI Taxonomy" id="53620"/>
    <lineage>
        <taxon>Eukaryota</taxon>
        <taxon>Metazoa</taxon>
        <taxon>Spiralia</taxon>
        <taxon>Lophotrochozoa</taxon>
        <taxon>Annelida</taxon>
        <taxon>Polychaeta</taxon>
        <taxon>Sedentaria</taxon>
        <taxon>Canalipalpata</taxon>
        <taxon>Terebellida</taxon>
        <taxon>Terebelliformia</taxon>
        <taxon>Alvinellidae</taxon>
        <taxon>Paralvinella</taxon>
    </lineage>
</organism>
<dbReference type="AlphaFoldDB" id="A0AAD9NC08"/>
<name>A0AAD9NC08_9ANNE</name>
<accession>A0AAD9NC08</accession>
<keyword evidence="2" id="KW-1185">Reference proteome</keyword>
<dbReference type="EMBL" id="JAODUP010000063">
    <property type="protein sequence ID" value="KAK2164440.1"/>
    <property type="molecule type" value="Genomic_DNA"/>
</dbReference>
<gene>
    <name evidence="1" type="ORF">LSH36_63g04024</name>
</gene>
<evidence type="ECO:0000313" key="1">
    <source>
        <dbReference type="EMBL" id="KAK2164440.1"/>
    </source>
</evidence>
<comment type="caution">
    <text evidence="1">The sequence shown here is derived from an EMBL/GenBank/DDBJ whole genome shotgun (WGS) entry which is preliminary data.</text>
</comment>
<sequence>MKDGKIAVDKRKGRSRATSINTEAISKSYLQPALQLVREGHSPQTVQVNAEELSKSYLKPALNLVREVHPPETAQRLISPFLNFRTNVRIIQEILWMLCPNADYQGCTVTKRI</sequence>
<evidence type="ECO:0000313" key="2">
    <source>
        <dbReference type="Proteomes" id="UP001208570"/>
    </source>
</evidence>
<reference evidence="1" key="1">
    <citation type="journal article" date="2023" name="Mol. Biol. Evol.">
        <title>Third-Generation Sequencing Reveals the Adaptive Role of the Epigenome in Three Deep-Sea Polychaetes.</title>
        <authorList>
            <person name="Perez M."/>
            <person name="Aroh O."/>
            <person name="Sun Y."/>
            <person name="Lan Y."/>
            <person name="Juniper S.K."/>
            <person name="Young C.R."/>
            <person name="Angers B."/>
            <person name="Qian P.Y."/>
        </authorList>
    </citation>
    <scope>NUCLEOTIDE SEQUENCE</scope>
    <source>
        <strain evidence="1">P08H-3</strain>
    </source>
</reference>
<protein>
    <submittedName>
        <fullName evidence="1">Uncharacterized protein</fullName>
    </submittedName>
</protein>
<proteinExistence type="predicted"/>
<dbReference type="Proteomes" id="UP001208570">
    <property type="component" value="Unassembled WGS sequence"/>
</dbReference>